<dbReference type="InterPro" id="IPR018085">
    <property type="entry name" value="Ura-DNA_Glyclase_AS"/>
</dbReference>
<dbReference type="InterPro" id="IPR005122">
    <property type="entry name" value="Uracil-DNA_glycosylase-like"/>
</dbReference>
<name>A0AAD1XP41_EUPCR</name>
<proteinExistence type="inferred from homology"/>
<dbReference type="AlphaFoldDB" id="A0AAD1XP41"/>
<keyword evidence="11" id="KW-1185">Reference proteome</keyword>
<reference evidence="10" key="1">
    <citation type="submission" date="2023-07" db="EMBL/GenBank/DDBJ databases">
        <authorList>
            <consortium name="AG Swart"/>
            <person name="Singh M."/>
            <person name="Singh A."/>
            <person name="Seah K."/>
            <person name="Emmerich C."/>
        </authorList>
    </citation>
    <scope>NUCLEOTIDE SEQUENCE</scope>
    <source>
        <strain evidence="10">DP1</strain>
    </source>
</reference>
<dbReference type="Proteomes" id="UP001295684">
    <property type="component" value="Unassembled WGS sequence"/>
</dbReference>
<evidence type="ECO:0000313" key="10">
    <source>
        <dbReference type="EMBL" id="CAI2376305.1"/>
    </source>
</evidence>
<evidence type="ECO:0000259" key="9">
    <source>
        <dbReference type="SMART" id="SM00986"/>
    </source>
</evidence>
<dbReference type="PROSITE" id="PS00130">
    <property type="entry name" value="U_DNA_GLYCOSYLASE"/>
    <property type="match status" value="1"/>
</dbReference>
<sequence>MLKRPKRLKALKPGSKGKKASASKHEETKEVVKASKHKIITDVSEDSLNSYEDFVGHLGDWQEPLADYLATPHFKQIYEYVKQEYDSTLCFPPKELIFNAFKKANFKDVKVVIVGQDPYIKVNEAMGLCFSIPKTTKCPPSLKNIYKALNKDKKVDFKTPSPVHGDLQSWADQGILMLNAALTVRAGKSFSHAKSGWLKFTNEVIKAINKEKEGIVFLCWGGKALDICKQVDTSKHHVLKHGHPSPLAQKFQKFEECTHFSETNDILVKQGLEPIDWNLK</sequence>
<dbReference type="NCBIfam" id="NF003589">
    <property type="entry name" value="PRK05254.1-2"/>
    <property type="match status" value="1"/>
</dbReference>
<dbReference type="GO" id="GO:0004844">
    <property type="term" value="F:uracil DNA N-glycosylase activity"/>
    <property type="evidence" value="ECO:0007669"/>
    <property type="project" value="UniProtKB-UniRule"/>
</dbReference>
<dbReference type="PANTHER" id="PTHR11264">
    <property type="entry name" value="URACIL-DNA GLYCOSYLASE"/>
    <property type="match status" value="1"/>
</dbReference>
<dbReference type="GO" id="GO:0097510">
    <property type="term" value="P:base-excision repair, AP site formation via deaminated base removal"/>
    <property type="evidence" value="ECO:0007669"/>
    <property type="project" value="TreeGrafter"/>
</dbReference>
<feature type="region of interest" description="Disordered" evidence="8">
    <location>
        <begin position="1"/>
        <end position="29"/>
    </location>
</feature>
<dbReference type="NCBIfam" id="NF003592">
    <property type="entry name" value="PRK05254.1-5"/>
    <property type="match status" value="1"/>
</dbReference>
<evidence type="ECO:0000256" key="5">
    <source>
        <dbReference type="HAMAP-Rule" id="MF_03166"/>
    </source>
</evidence>
<accession>A0AAD1XP41</accession>
<evidence type="ECO:0000256" key="8">
    <source>
        <dbReference type="SAM" id="MobiDB-lite"/>
    </source>
</evidence>
<keyword evidence="3 5" id="KW-0378">Hydrolase</keyword>
<protein>
    <recommendedName>
        <fullName evidence="5 7">Uracil-DNA glycosylase</fullName>
        <shortName evidence="5">UDG</shortName>
        <ecNumber evidence="5 7">3.2.2.27</ecNumber>
    </recommendedName>
</protein>
<feature type="domain" description="Uracil-DNA glycosylase-like" evidence="9">
    <location>
        <begin position="101"/>
        <end position="267"/>
    </location>
</feature>
<dbReference type="SMART" id="SM00987">
    <property type="entry name" value="UreE_C"/>
    <property type="match status" value="1"/>
</dbReference>
<comment type="function">
    <text evidence="5 7">Excises uracil residues from the DNA which can arise as a result of misincorporation of dUMP residues by DNA polymerase or due to deamination of cytosine.</text>
</comment>
<comment type="similarity">
    <text evidence="1 5 7">Belongs to the uracil-DNA glycosylase (UDG) superfamily. UNG family.</text>
</comment>
<keyword evidence="2 5" id="KW-0227">DNA damage</keyword>
<dbReference type="HAMAP" id="MF_00148">
    <property type="entry name" value="UDG"/>
    <property type="match status" value="1"/>
</dbReference>
<dbReference type="EMBL" id="CAMPGE010017856">
    <property type="protein sequence ID" value="CAI2376305.1"/>
    <property type="molecule type" value="Genomic_DNA"/>
</dbReference>
<comment type="subcellular location">
    <subcellularLocation>
        <location evidence="5">Mitochondrion</location>
    </subcellularLocation>
    <subcellularLocation>
        <location evidence="5">Nucleus</location>
    </subcellularLocation>
</comment>
<dbReference type="PANTHER" id="PTHR11264:SF0">
    <property type="entry name" value="URACIL-DNA GLYCOSYLASE"/>
    <property type="match status" value="1"/>
</dbReference>
<evidence type="ECO:0000256" key="7">
    <source>
        <dbReference type="RuleBase" id="RU003780"/>
    </source>
</evidence>
<organism evidence="10 11">
    <name type="scientific">Euplotes crassus</name>
    <dbReference type="NCBI Taxonomy" id="5936"/>
    <lineage>
        <taxon>Eukaryota</taxon>
        <taxon>Sar</taxon>
        <taxon>Alveolata</taxon>
        <taxon>Ciliophora</taxon>
        <taxon>Intramacronucleata</taxon>
        <taxon>Spirotrichea</taxon>
        <taxon>Hypotrichia</taxon>
        <taxon>Euplotida</taxon>
        <taxon>Euplotidae</taxon>
        <taxon>Moneuplotes</taxon>
    </lineage>
</organism>
<dbReference type="GO" id="GO:0005739">
    <property type="term" value="C:mitochondrion"/>
    <property type="evidence" value="ECO:0007669"/>
    <property type="project" value="UniProtKB-SubCell"/>
</dbReference>
<evidence type="ECO:0000256" key="3">
    <source>
        <dbReference type="ARBA" id="ARBA00022801"/>
    </source>
</evidence>
<feature type="active site" description="Proton acceptor" evidence="5 6">
    <location>
        <position position="117"/>
    </location>
</feature>
<comment type="caution">
    <text evidence="10">The sequence shown here is derived from an EMBL/GenBank/DDBJ whole genome shotgun (WGS) entry which is preliminary data.</text>
</comment>
<evidence type="ECO:0000313" key="11">
    <source>
        <dbReference type="Proteomes" id="UP001295684"/>
    </source>
</evidence>
<keyword evidence="4 5" id="KW-0234">DNA repair</keyword>
<keyword evidence="5" id="KW-0539">Nucleus</keyword>
<dbReference type="NCBIfam" id="TIGR00628">
    <property type="entry name" value="ung"/>
    <property type="match status" value="1"/>
</dbReference>
<dbReference type="InterPro" id="IPR036895">
    <property type="entry name" value="Uracil-DNA_glycosylase-like_sf"/>
</dbReference>
<dbReference type="SMART" id="SM00986">
    <property type="entry name" value="UDG"/>
    <property type="match status" value="1"/>
</dbReference>
<dbReference type="NCBIfam" id="NF003588">
    <property type="entry name" value="PRK05254.1-1"/>
    <property type="match status" value="1"/>
</dbReference>
<evidence type="ECO:0000256" key="4">
    <source>
        <dbReference type="ARBA" id="ARBA00023204"/>
    </source>
</evidence>
<dbReference type="Pfam" id="PF03167">
    <property type="entry name" value="UDG"/>
    <property type="match status" value="1"/>
</dbReference>
<keyword evidence="5" id="KW-0496">Mitochondrion</keyword>
<evidence type="ECO:0000256" key="6">
    <source>
        <dbReference type="PROSITE-ProRule" id="PRU10072"/>
    </source>
</evidence>
<dbReference type="GO" id="GO:0005634">
    <property type="term" value="C:nucleus"/>
    <property type="evidence" value="ECO:0007669"/>
    <property type="project" value="UniProtKB-SubCell"/>
</dbReference>
<comment type="catalytic activity">
    <reaction evidence="5 7">
        <text>Hydrolyzes single-stranded DNA or mismatched double-stranded DNA and polynucleotides, releasing free uracil.</text>
        <dbReference type="EC" id="3.2.2.27"/>
    </reaction>
</comment>
<feature type="compositionally biased region" description="Basic residues" evidence="8">
    <location>
        <begin position="1"/>
        <end position="22"/>
    </location>
</feature>
<dbReference type="CDD" id="cd10027">
    <property type="entry name" value="UDG-F1-like"/>
    <property type="match status" value="1"/>
</dbReference>
<dbReference type="InterPro" id="IPR002043">
    <property type="entry name" value="UDG_fam1"/>
</dbReference>
<dbReference type="EC" id="3.2.2.27" evidence="5 7"/>
<evidence type="ECO:0000256" key="2">
    <source>
        <dbReference type="ARBA" id="ARBA00022763"/>
    </source>
</evidence>
<evidence type="ECO:0000256" key="1">
    <source>
        <dbReference type="ARBA" id="ARBA00008184"/>
    </source>
</evidence>
<dbReference type="Gene3D" id="3.40.470.10">
    <property type="entry name" value="Uracil-DNA glycosylase-like domain"/>
    <property type="match status" value="1"/>
</dbReference>
<dbReference type="SUPFAM" id="SSF52141">
    <property type="entry name" value="Uracil-DNA glycosylase-like"/>
    <property type="match status" value="1"/>
</dbReference>
<gene>
    <name evidence="10" type="ORF">ECRASSUSDP1_LOCUS17674</name>
</gene>